<organism evidence="2 3">
    <name type="scientific">Aquibium oceanicum</name>
    <dbReference type="NCBI Taxonomy" id="1670800"/>
    <lineage>
        <taxon>Bacteria</taxon>
        <taxon>Pseudomonadati</taxon>
        <taxon>Pseudomonadota</taxon>
        <taxon>Alphaproteobacteria</taxon>
        <taxon>Hyphomicrobiales</taxon>
        <taxon>Phyllobacteriaceae</taxon>
        <taxon>Aquibium</taxon>
    </lineage>
</organism>
<protein>
    <submittedName>
        <fullName evidence="2">Haloalkane dehalogenase</fullName>
    </submittedName>
</protein>
<name>A0A1L3SL92_9HYPH</name>
<dbReference type="AlphaFoldDB" id="A0A1L3SL92"/>
<evidence type="ECO:0000259" key="1">
    <source>
        <dbReference type="Pfam" id="PF00561"/>
    </source>
</evidence>
<dbReference type="InterPro" id="IPR051340">
    <property type="entry name" value="Haloalkane_dehalogenase"/>
</dbReference>
<dbReference type="PRINTS" id="PR00111">
    <property type="entry name" value="ABHYDROLASE"/>
</dbReference>
<dbReference type="Proteomes" id="UP000182840">
    <property type="component" value="Chromosome"/>
</dbReference>
<accession>A0A1L3SL92</accession>
<proteinExistence type="predicted"/>
<dbReference type="PANTHER" id="PTHR42977:SF1">
    <property type="entry name" value="BLR6576 PROTEIN"/>
    <property type="match status" value="1"/>
</dbReference>
<dbReference type="SUPFAM" id="SSF53474">
    <property type="entry name" value="alpha/beta-Hydrolases"/>
    <property type="match status" value="1"/>
</dbReference>
<dbReference type="NCBIfam" id="NF002043">
    <property type="entry name" value="PRK00870.1"/>
    <property type="match status" value="1"/>
</dbReference>
<dbReference type="KEGG" id="meso:BSQ44_01330"/>
<dbReference type="OrthoDB" id="9799612at2"/>
<gene>
    <name evidence="2" type="ORF">BSQ44_01330</name>
</gene>
<dbReference type="PANTHER" id="PTHR42977">
    <property type="entry name" value="HYDROLASE-RELATED"/>
    <property type="match status" value="1"/>
</dbReference>
<dbReference type="Gene3D" id="3.40.50.1820">
    <property type="entry name" value="alpha/beta hydrolase"/>
    <property type="match status" value="1"/>
</dbReference>
<dbReference type="GO" id="GO:0004301">
    <property type="term" value="F:epoxide hydrolase activity"/>
    <property type="evidence" value="ECO:0007669"/>
    <property type="project" value="TreeGrafter"/>
</dbReference>
<dbReference type="Pfam" id="PF00561">
    <property type="entry name" value="Abhydrolase_1"/>
    <property type="match status" value="1"/>
</dbReference>
<dbReference type="STRING" id="1670800.BSQ44_01330"/>
<dbReference type="RefSeq" id="WP_072601586.1">
    <property type="nucleotide sequence ID" value="NZ_CP018171.1"/>
</dbReference>
<dbReference type="PRINTS" id="PR00412">
    <property type="entry name" value="EPOXHYDRLASE"/>
</dbReference>
<sequence length="297" mass="33181">MAILRTPEERFENLPGFPFAPHYAEGLTDIDGLRIHYLDEGPRDVRHTFLCLHGEPTWSYLYRRMIPVFTAAGGRVVAPDFAGFGRSDKPEEDATYGFHFHRRMLLAFIERLDLTNVTLVVQDWGGLLGLTLPMEMPERFSRLIVMNTALATGAAPSEGFVQWRDYVAANPDLAVGKLMKRSCPHLTEAEAAAYDAPFPDVTYKAGVRRFPAMVMTDPGMEGADTSREAARFWREDWGGRSFMAIGAQDPVLGVPVMEAMRKVIRNCPEPLVLKDAGHFVQEWGDEVAKAALDSFEG</sequence>
<dbReference type="InterPro" id="IPR000073">
    <property type="entry name" value="AB_hydrolase_1"/>
</dbReference>
<evidence type="ECO:0000313" key="3">
    <source>
        <dbReference type="Proteomes" id="UP000182840"/>
    </source>
</evidence>
<evidence type="ECO:0000313" key="2">
    <source>
        <dbReference type="EMBL" id="APH70173.1"/>
    </source>
</evidence>
<dbReference type="EMBL" id="CP018171">
    <property type="protein sequence ID" value="APH70173.1"/>
    <property type="molecule type" value="Genomic_DNA"/>
</dbReference>
<dbReference type="InterPro" id="IPR029058">
    <property type="entry name" value="AB_hydrolase_fold"/>
</dbReference>
<dbReference type="InterPro" id="IPR000639">
    <property type="entry name" value="Epox_hydrolase-like"/>
</dbReference>
<keyword evidence="3" id="KW-1185">Reference proteome</keyword>
<reference evidence="3" key="1">
    <citation type="submission" date="2016-11" db="EMBL/GenBank/DDBJ databases">
        <title>Mesorhizobium oceanicum sp. nov., isolated from deep seawater in South China Sea.</title>
        <authorList>
            <person name="Fu G.-Y."/>
        </authorList>
    </citation>
    <scope>NUCLEOTIDE SEQUENCE [LARGE SCALE GENOMIC DNA]</scope>
    <source>
        <strain evidence="3">B7</strain>
    </source>
</reference>
<feature type="domain" description="AB hydrolase-1" evidence="1">
    <location>
        <begin position="48"/>
        <end position="284"/>
    </location>
</feature>